<evidence type="ECO:0000256" key="1">
    <source>
        <dbReference type="ARBA" id="ARBA00004651"/>
    </source>
</evidence>
<sequence length="66" mass="7572">MNEKFKWIFLYGGLGWGISFACLTFAIRYIQDKPQASLLPIFLAICIVAGMIWGWIMFKSPVNRKA</sequence>
<comment type="caution">
    <text evidence="7">The sequence shown here is derived from an EMBL/GenBank/DDBJ whole genome shotgun (WGS) entry which is preliminary data.</text>
</comment>
<dbReference type="RefSeq" id="WP_108091275.1">
    <property type="nucleotide sequence ID" value="NZ_PZPP01000048.1"/>
</dbReference>
<dbReference type="OrthoDB" id="6696071at2"/>
<comment type="subcellular location">
    <subcellularLocation>
        <location evidence="1">Cell membrane</location>
        <topology evidence="1">Multi-pass membrane protein</topology>
    </subcellularLocation>
</comment>
<proteinExistence type="predicted"/>
<keyword evidence="5 6" id="KW-0472">Membrane</keyword>
<dbReference type="PROSITE" id="PS51257">
    <property type="entry name" value="PROKAR_LIPOPROTEIN"/>
    <property type="match status" value="1"/>
</dbReference>
<evidence type="ECO:0000313" key="7">
    <source>
        <dbReference type="EMBL" id="PTM33032.1"/>
    </source>
</evidence>
<dbReference type="Proteomes" id="UP000241614">
    <property type="component" value="Unassembled WGS sequence"/>
</dbReference>
<keyword evidence="2" id="KW-1003">Cell membrane</keyword>
<keyword evidence="3 6" id="KW-0812">Transmembrane</keyword>
<dbReference type="SUPFAM" id="SSF103481">
    <property type="entry name" value="Multidrug resistance efflux transporter EmrE"/>
    <property type="match status" value="1"/>
</dbReference>
<evidence type="ECO:0000256" key="3">
    <source>
        <dbReference type="ARBA" id="ARBA00022692"/>
    </source>
</evidence>
<dbReference type="AlphaFoldDB" id="A0A2T4XSX2"/>
<evidence type="ECO:0000256" key="5">
    <source>
        <dbReference type="ARBA" id="ARBA00023136"/>
    </source>
</evidence>
<name>A0A2T4XSX2_ENTCL</name>
<evidence type="ECO:0000256" key="2">
    <source>
        <dbReference type="ARBA" id="ARBA00022475"/>
    </source>
</evidence>
<gene>
    <name evidence="7" type="ORF">DA103_25215</name>
</gene>
<keyword evidence="4 6" id="KW-1133">Transmembrane helix</keyword>
<dbReference type="InterPro" id="IPR037185">
    <property type="entry name" value="EmrE-like"/>
</dbReference>
<reference evidence="7 8" key="1">
    <citation type="submission" date="2018-04" db="EMBL/GenBank/DDBJ databases">
        <title>Genome sequencing reveals highly heavy metal resistance and biotechnology application of the novel Enterobacter cloacae amazonensis isolated from wastewater river in Manaus - Amazonas.</title>
        <authorList>
            <person name="Astolfi M.C.T."/>
            <person name="Carvalho E.B.D.S."/>
            <person name="Lacerda L.B."/>
            <person name="Pinto M.V."/>
            <person name="Nogueira V.B."/>
            <person name="Barros A.M."/>
            <person name="Astolfi-Filho S."/>
        </authorList>
    </citation>
    <scope>NUCLEOTIDE SEQUENCE [LARGE SCALE GENOMIC DNA]</scope>
    <source>
        <strain evidence="8">amazonensis</strain>
    </source>
</reference>
<evidence type="ECO:0000256" key="6">
    <source>
        <dbReference type="SAM" id="Phobius"/>
    </source>
</evidence>
<organism evidence="7 8">
    <name type="scientific">Enterobacter cloacae</name>
    <dbReference type="NCBI Taxonomy" id="550"/>
    <lineage>
        <taxon>Bacteria</taxon>
        <taxon>Pseudomonadati</taxon>
        <taxon>Pseudomonadota</taxon>
        <taxon>Gammaproteobacteria</taxon>
        <taxon>Enterobacterales</taxon>
        <taxon>Enterobacteriaceae</taxon>
        <taxon>Enterobacter</taxon>
        <taxon>Enterobacter cloacae complex</taxon>
    </lineage>
</organism>
<evidence type="ECO:0000313" key="8">
    <source>
        <dbReference type="Proteomes" id="UP000241614"/>
    </source>
</evidence>
<accession>A0A2T4XSX2</accession>
<evidence type="ECO:0000256" key="4">
    <source>
        <dbReference type="ARBA" id="ARBA00022989"/>
    </source>
</evidence>
<dbReference type="EMBL" id="PZPP01000048">
    <property type="protein sequence ID" value="PTM33032.1"/>
    <property type="molecule type" value="Genomic_DNA"/>
</dbReference>
<protein>
    <submittedName>
        <fullName evidence="7">Uncharacterized protein</fullName>
    </submittedName>
</protein>
<feature type="transmembrane region" description="Helical" evidence="6">
    <location>
        <begin position="36"/>
        <end position="58"/>
    </location>
</feature>
<feature type="transmembrane region" description="Helical" evidence="6">
    <location>
        <begin position="7"/>
        <end position="30"/>
    </location>
</feature>